<feature type="domain" description="Sigma-54 factor interaction" evidence="6">
    <location>
        <begin position="335"/>
        <end position="566"/>
    </location>
</feature>
<dbReference type="InterPro" id="IPR003593">
    <property type="entry name" value="AAA+_ATPase"/>
</dbReference>
<dbReference type="SUPFAM" id="SSF52540">
    <property type="entry name" value="P-loop containing nucleoside triphosphate hydrolases"/>
    <property type="match status" value="1"/>
</dbReference>
<evidence type="ECO:0000256" key="4">
    <source>
        <dbReference type="ARBA" id="ARBA00023125"/>
    </source>
</evidence>
<keyword evidence="9" id="KW-1185">Reference proteome</keyword>
<name>A0A4R1PTT2_9FIRM</name>
<dbReference type="EMBL" id="SLUI01000013">
    <property type="protein sequence ID" value="TCL35245.1"/>
    <property type="molecule type" value="Genomic_DNA"/>
</dbReference>
<keyword evidence="1" id="KW-0547">Nucleotide-binding</keyword>
<dbReference type="SMART" id="SM00382">
    <property type="entry name" value="AAA"/>
    <property type="match status" value="1"/>
</dbReference>
<evidence type="ECO:0000256" key="2">
    <source>
        <dbReference type="ARBA" id="ARBA00022840"/>
    </source>
</evidence>
<dbReference type="Pfam" id="PF00989">
    <property type="entry name" value="PAS"/>
    <property type="match status" value="1"/>
</dbReference>
<dbReference type="InterPro" id="IPR058031">
    <property type="entry name" value="AAA_lid_NorR"/>
</dbReference>
<dbReference type="Gene3D" id="3.30.450.20">
    <property type="entry name" value="PAS domain"/>
    <property type="match status" value="1"/>
</dbReference>
<dbReference type="GO" id="GO:0005524">
    <property type="term" value="F:ATP binding"/>
    <property type="evidence" value="ECO:0007669"/>
    <property type="project" value="UniProtKB-KW"/>
</dbReference>
<dbReference type="AlphaFoldDB" id="A0A4R1PTT2"/>
<dbReference type="InterPro" id="IPR013767">
    <property type="entry name" value="PAS_fold"/>
</dbReference>
<gene>
    <name evidence="8" type="ORF">EV210_11386</name>
</gene>
<dbReference type="GO" id="GO:0006355">
    <property type="term" value="P:regulation of DNA-templated transcription"/>
    <property type="evidence" value="ECO:0007669"/>
    <property type="project" value="InterPro"/>
</dbReference>
<dbReference type="PROSITE" id="PS50045">
    <property type="entry name" value="SIGMA54_INTERACT_4"/>
    <property type="match status" value="1"/>
</dbReference>
<feature type="domain" description="PAS" evidence="7">
    <location>
        <begin position="208"/>
        <end position="281"/>
    </location>
</feature>
<dbReference type="PROSITE" id="PS00675">
    <property type="entry name" value="SIGMA54_INTERACT_1"/>
    <property type="match status" value="1"/>
</dbReference>
<comment type="caution">
    <text evidence="8">The sequence shown here is derived from an EMBL/GenBank/DDBJ whole genome shotgun (WGS) entry which is preliminary data.</text>
</comment>
<dbReference type="RefSeq" id="WP_132082654.1">
    <property type="nucleotide sequence ID" value="NZ_SLUI01000013.1"/>
</dbReference>
<organism evidence="8 9">
    <name type="scientific">Anaerospora hongkongensis</name>
    <dbReference type="NCBI Taxonomy" id="244830"/>
    <lineage>
        <taxon>Bacteria</taxon>
        <taxon>Bacillati</taxon>
        <taxon>Bacillota</taxon>
        <taxon>Negativicutes</taxon>
        <taxon>Selenomonadales</taxon>
        <taxon>Sporomusaceae</taxon>
        <taxon>Anaerospora</taxon>
    </lineage>
</organism>
<dbReference type="InterPro" id="IPR027417">
    <property type="entry name" value="P-loop_NTPase"/>
</dbReference>
<evidence type="ECO:0000256" key="1">
    <source>
        <dbReference type="ARBA" id="ARBA00022741"/>
    </source>
</evidence>
<evidence type="ECO:0000313" key="9">
    <source>
        <dbReference type="Proteomes" id="UP000295063"/>
    </source>
</evidence>
<dbReference type="SMART" id="SM00091">
    <property type="entry name" value="PAS"/>
    <property type="match status" value="1"/>
</dbReference>
<dbReference type="InterPro" id="IPR000014">
    <property type="entry name" value="PAS"/>
</dbReference>
<evidence type="ECO:0000313" key="8">
    <source>
        <dbReference type="EMBL" id="TCL35245.1"/>
    </source>
</evidence>
<dbReference type="FunFam" id="3.40.50.300:FF:000006">
    <property type="entry name" value="DNA-binding transcriptional regulator NtrC"/>
    <property type="match status" value="1"/>
</dbReference>
<dbReference type="InterPro" id="IPR036388">
    <property type="entry name" value="WH-like_DNA-bd_sf"/>
</dbReference>
<dbReference type="InterPro" id="IPR025944">
    <property type="entry name" value="Sigma_54_int_dom_CS"/>
</dbReference>
<accession>A0A4R1PTT2</accession>
<evidence type="ECO:0000259" key="7">
    <source>
        <dbReference type="PROSITE" id="PS50112"/>
    </source>
</evidence>
<dbReference type="InterPro" id="IPR002078">
    <property type="entry name" value="Sigma_54_int"/>
</dbReference>
<dbReference type="PROSITE" id="PS00688">
    <property type="entry name" value="SIGMA54_INTERACT_3"/>
    <property type="match status" value="1"/>
</dbReference>
<dbReference type="PANTHER" id="PTHR32071:SF57">
    <property type="entry name" value="C4-DICARBOXYLATE TRANSPORT TRANSCRIPTIONAL REGULATORY PROTEIN DCTD"/>
    <property type="match status" value="1"/>
</dbReference>
<keyword evidence="3" id="KW-0805">Transcription regulation</keyword>
<dbReference type="Pfam" id="PF25601">
    <property type="entry name" value="AAA_lid_14"/>
    <property type="match status" value="1"/>
</dbReference>
<dbReference type="CDD" id="cd00009">
    <property type="entry name" value="AAA"/>
    <property type="match status" value="1"/>
</dbReference>
<dbReference type="GO" id="GO:0003677">
    <property type="term" value="F:DNA binding"/>
    <property type="evidence" value="ECO:0007669"/>
    <property type="project" value="UniProtKB-KW"/>
</dbReference>
<keyword evidence="5" id="KW-0804">Transcription</keyword>
<proteinExistence type="predicted"/>
<dbReference type="Pfam" id="PF00158">
    <property type="entry name" value="Sigma54_activat"/>
    <property type="match status" value="1"/>
</dbReference>
<dbReference type="PANTHER" id="PTHR32071">
    <property type="entry name" value="TRANSCRIPTIONAL REGULATORY PROTEIN"/>
    <property type="match status" value="1"/>
</dbReference>
<dbReference type="SUPFAM" id="SSF55785">
    <property type="entry name" value="PYP-like sensor domain (PAS domain)"/>
    <property type="match status" value="1"/>
</dbReference>
<keyword evidence="4" id="KW-0238">DNA-binding</keyword>
<dbReference type="InterPro" id="IPR025662">
    <property type="entry name" value="Sigma_54_int_dom_ATP-bd_1"/>
</dbReference>
<dbReference type="Gene3D" id="1.10.10.10">
    <property type="entry name" value="Winged helix-like DNA-binding domain superfamily/Winged helix DNA-binding domain"/>
    <property type="match status" value="1"/>
</dbReference>
<dbReference type="SUPFAM" id="SSF46785">
    <property type="entry name" value="Winged helix' DNA-binding domain"/>
    <property type="match status" value="1"/>
</dbReference>
<sequence length="669" mass="75194">MKKLALISKRQNTSNALTAQLQGLLKDKVSVIGYYLEGNMKFISDEDLVVITSQQIYQEAQQYIAASCPVIVARRSINYHEIERLFTIPEGTEVLLVSDLLTTTVETILLLEALGMDHIRYYPCAPDTSQYPRLKIAVTTGQEELVPDFVQQVIDIGHRNIDFTTLVEILGALSLLDDTANLLSANYVREMIDFIKQTRLLAARHSQMQHQLQVIINRVHDGILAFDEKNNITVINSIAAELLNLNSDDVIGKKLNAKLLDKNSFRIFSKAADEEQIIRINNRQWIVTTAAMQKGGSGGKVYTFKDVTEIQRMEEELRRNLVRQQNFARYTLEQIIGESEEIKRAKALACKLGSSESPILIQGESGTGKELFAQGIHNVSSRRKGPFIAVNFAALTESLLESELFGYSEGSFTGAKKGGAPGLFEQAHKGTIFLDEIGDAPLSFQVKLLRVLQEKQVRRIGGAQLIPVDVRVISATNVDLQALIRQGKFREDLYYRLKVLPIKLPPLRARKQDILLLAGFFYQEYCKFRPMLEAEEYLRLVAPYLTAYDWPGNIRELQNAVEHLVSLCPAESPSEQLLPEEILATYLDTAPRQSETATVHLLLSAIDHANQSYRPVGRRSLACKLGIPESAMRRHIAYLEEQQYIIVNRGRNGLELTKKGKALIADNGR</sequence>
<reference evidence="8 9" key="1">
    <citation type="submission" date="2019-03" db="EMBL/GenBank/DDBJ databases">
        <title>Genomic Encyclopedia of Type Strains, Phase IV (KMG-IV): sequencing the most valuable type-strain genomes for metagenomic binning, comparative biology and taxonomic classification.</title>
        <authorList>
            <person name="Goeker M."/>
        </authorList>
    </citation>
    <scope>NUCLEOTIDE SEQUENCE [LARGE SCALE GENOMIC DNA]</scope>
    <source>
        <strain evidence="8 9">DSM 15969</strain>
    </source>
</reference>
<dbReference type="InterPro" id="IPR025943">
    <property type="entry name" value="Sigma_54_int_dom_ATP-bd_2"/>
</dbReference>
<dbReference type="PROSITE" id="PS00676">
    <property type="entry name" value="SIGMA54_INTERACT_2"/>
    <property type="match status" value="1"/>
</dbReference>
<protein>
    <submittedName>
        <fullName evidence="8">PAS domain S-box-containing protein</fullName>
    </submittedName>
</protein>
<dbReference type="InterPro" id="IPR035965">
    <property type="entry name" value="PAS-like_dom_sf"/>
</dbReference>
<dbReference type="Gene3D" id="1.10.8.60">
    <property type="match status" value="1"/>
</dbReference>
<evidence type="ECO:0000256" key="3">
    <source>
        <dbReference type="ARBA" id="ARBA00023015"/>
    </source>
</evidence>
<dbReference type="Gene3D" id="3.40.50.300">
    <property type="entry name" value="P-loop containing nucleotide triphosphate hydrolases"/>
    <property type="match status" value="1"/>
</dbReference>
<evidence type="ECO:0000256" key="5">
    <source>
        <dbReference type="ARBA" id="ARBA00023163"/>
    </source>
</evidence>
<dbReference type="OrthoDB" id="9803970at2"/>
<dbReference type="InterPro" id="IPR036390">
    <property type="entry name" value="WH_DNA-bd_sf"/>
</dbReference>
<evidence type="ECO:0000259" key="6">
    <source>
        <dbReference type="PROSITE" id="PS50045"/>
    </source>
</evidence>
<dbReference type="InterPro" id="IPR048715">
    <property type="entry name" value="CggR_N"/>
</dbReference>
<keyword evidence="2" id="KW-0067">ATP-binding</keyword>
<dbReference type="Pfam" id="PF21715">
    <property type="entry name" value="CggR_N"/>
    <property type="match status" value="1"/>
</dbReference>
<dbReference type="PROSITE" id="PS50112">
    <property type="entry name" value="PAS"/>
    <property type="match status" value="1"/>
</dbReference>
<dbReference type="Proteomes" id="UP000295063">
    <property type="component" value="Unassembled WGS sequence"/>
</dbReference>